<dbReference type="InterPro" id="IPR051162">
    <property type="entry name" value="T4SS_component"/>
</dbReference>
<dbReference type="AlphaFoldDB" id="A0A1M6GIA7"/>
<feature type="domain" description="Helicase HerA-like C-terminal" evidence="1">
    <location>
        <begin position="33"/>
        <end position="516"/>
    </location>
</feature>
<dbReference type="STRING" id="579105.SAMN04488096_10855"/>
<dbReference type="PANTHER" id="PTHR30121">
    <property type="entry name" value="UNCHARACTERIZED PROTEIN YJGR-RELATED"/>
    <property type="match status" value="1"/>
</dbReference>
<dbReference type="PANTHER" id="PTHR30121:SF6">
    <property type="entry name" value="SLR6007 PROTEIN"/>
    <property type="match status" value="1"/>
</dbReference>
<dbReference type="EMBL" id="FQYY01000008">
    <property type="protein sequence ID" value="SHJ09707.1"/>
    <property type="molecule type" value="Genomic_DNA"/>
</dbReference>
<dbReference type="SUPFAM" id="SSF52540">
    <property type="entry name" value="P-loop containing nucleoside triphosphate hydrolases"/>
    <property type="match status" value="1"/>
</dbReference>
<keyword evidence="3" id="KW-1185">Reference proteome</keyword>
<gene>
    <name evidence="2" type="ORF">SAMN04488096_10855</name>
</gene>
<protein>
    <recommendedName>
        <fullName evidence="1">Helicase HerA-like C-terminal domain-containing protein</fullName>
    </recommendedName>
</protein>
<dbReference type="Pfam" id="PF05872">
    <property type="entry name" value="HerA_C"/>
    <property type="match status" value="1"/>
</dbReference>
<evidence type="ECO:0000313" key="2">
    <source>
        <dbReference type="EMBL" id="SHJ09707.1"/>
    </source>
</evidence>
<proteinExistence type="predicted"/>
<sequence length="516" mass="57473">MLQDKFTKEIKEGYNFEGSSVVLGGAILNGSPVKDLQVNIPLKTINRHGLISGATGTGKTKSLQLFVEQLSLSGVPSVVMDIKGDLSGLAQPGSTNKHVVFRNDAIGLDFNPQGFPVELMTLLGSEGVKMRATISEFGPVLLSKMLDLNETQSGILAVLFKYSDDNLLPLLNIEDLKEFLKYSINEGKENIKKEYGQLSSNSINTILRKLIALEQQGGDKFFGEPSFDVNDFIYTDKDQKGRISVLRLMDMQDKPKLFSTFMLCLLTELYATLPEVGDSNKPKLVFFIDEAHLMFKNASGALLDQIEVIIKLIRSKGVGIYFITQNPSDIPEDVLGQLGLKIQHALRAFTAKDRKQIKQLSENFPVSPYYNISETITELGLGESLITCLDEDGKPTPLVHTLMRPPLSRMDILDSSEIKDCIDNSLIYNKYNQDIDSESAAELLKEKIKLAQNQSKKDDRLAAEMKKAGQKRKVNSTKKEESFFDEMSKNTMVRQVGRTIFRELTRGLLGVLGVKK</sequence>
<organism evidence="2 3">
    <name type="scientific">Mesonia phycicola</name>
    <dbReference type="NCBI Taxonomy" id="579105"/>
    <lineage>
        <taxon>Bacteria</taxon>
        <taxon>Pseudomonadati</taxon>
        <taxon>Bacteroidota</taxon>
        <taxon>Flavobacteriia</taxon>
        <taxon>Flavobacteriales</taxon>
        <taxon>Flavobacteriaceae</taxon>
        <taxon>Mesonia</taxon>
    </lineage>
</organism>
<dbReference type="RefSeq" id="WP_073152470.1">
    <property type="nucleotide sequence ID" value="NZ_FQYY01000008.1"/>
</dbReference>
<reference evidence="2 3" key="1">
    <citation type="submission" date="2016-11" db="EMBL/GenBank/DDBJ databases">
        <authorList>
            <person name="Jaros S."/>
            <person name="Januszkiewicz K."/>
            <person name="Wedrychowicz H."/>
        </authorList>
    </citation>
    <scope>NUCLEOTIDE SEQUENCE [LARGE SCALE GENOMIC DNA]</scope>
    <source>
        <strain evidence="2 3">DSM 21425</strain>
    </source>
</reference>
<dbReference type="InterPro" id="IPR027417">
    <property type="entry name" value="P-loop_NTPase"/>
</dbReference>
<accession>A0A1M6GIA7</accession>
<dbReference type="InterPro" id="IPR033186">
    <property type="entry name" value="HerA_C"/>
</dbReference>
<dbReference type="Proteomes" id="UP000184225">
    <property type="component" value="Unassembled WGS sequence"/>
</dbReference>
<name>A0A1M6GIA7_9FLAO</name>
<evidence type="ECO:0000313" key="3">
    <source>
        <dbReference type="Proteomes" id="UP000184225"/>
    </source>
</evidence>
<dbReference type="OrthoDB" id="9758751at2"/>
<evidence type="ECO:0000259" key="1">
    <source>
        <dbReference type="Pfam" id="PF05872"/>
    </source>
</evidence>
<dbReference type="Gene3D" id="3.40.50.300">
    <property type="entry name" value="P-loop containing nucleotide triphosphate hydrolases"/>
    <property type="match status" value="2"/>
</dbReference>
<dbReference type="CDD" id="cd01127">
    <property type="entry name" value="TrwB_TraG_TraD_VirD4"/>
    <property type="match status" value="1"/>
</dbReference>